<dbReference type="Gene3D" id="2.60.120.200">
    <property type="match status" value="1"/>
</dbReference>
<proteinExistence type="inferred from homology"/>
<dbReference type="EnsemblPlants" id="Ma10_t05640.1">
    <property type="protein sequence ID" value="Ma10_p05640.1"/>
    <property type="gene ID" value="Ma10_g05640"/>
</dbReference>
<keyword evidence="7" id="KW-1185">Reference proteome</keyword>
<keyword evidence="2" id="KW-0430">Lectin</keyword>
<keyword evidence="3" id="KW-0472">Membrane</keyword>
<organism evidence="6 7">
    <name type="scientific">Musa acuminata subsp. malaccensis</name>
    <name type="common">Wild banana</name>
    <name type="synonym">Musa malaccensis</name>
    <dbReference type="NCBI Taxonomy" id="214687"/>
    <lineage>
        <taxon>Eukaryota</taxon>
        <taxon>Viridiplantae</taxon>
        <taxon>Streptophyta</taxon>
        <taxon>Embryophyta</taxon>
        <taxon>Tracheophyta</taxon>
        <taxon>Spermatophyta</taxon>
        <taxon>Magnoliopsida</taxon>
        <taxon>Liliopsida</taxon>
        <taxon>Zingiberales</taxon>
        <taxon>Musaceae</taxon>
        <taxon>Musa</taxon>
    </lineage>
</organism>
<dbReference type="InterPro" id="IPR001220">
    <property type="entry name" value="Legume_lectin_dom"/>
</dbReference>
<feature type="domain" description="Legume lectin" evidence="4">
    <location>
        <begin position="47"/>
        <end position="256"/>
    </location>
</feature>
<evidence type="ECO:0000256" key="3">
    <source>
        <dbReference type="SAM" id="Phobius"/>
    </source>
</evidence>
<reference evidence="5" key="1">
    <citation type="submission" date="2021-03" db="EMBL/GenBank/DDBJ databases">
        <authorList>
            <consortium name="Genoscope - CEA"/>
            <person name="William W."/>
        </authorList>
    </citation>
    <scope>NUCLEOTIDE SEQUENCE</scope>
    <source>
        <strain evidence="5">Doubled-haploid Pahang</strain>
    </source>
</reference>
<reference evidence="6" key="2">
    <citation type="submission" date="2021-05" db="UniProtKB">
        <authorList>
            <consortium name="EnsemblPlants"/>
        </authorList>
    </citation>
    <scope>IDENTIFICATION</scope>
    <source>
        <strain evidence="6">subsp. malaccensis</strain>
    </source>
</reference>
<dbReference type="SUPFAM" id="SSF49899">
    <property type="entry name" value="Concanavalin A-like lectins/glucanases"/>
    <property type="match status" value="1"/>
</dbReference>
<dbReference type="KEGG" id="mus:103999657"/>
<dbReference type="InterPro" id="IPR013320">
    <property type="entry name" value="ConA-like_dom_sf"/>
</dbReference>
<dbReference type="Proteomes" id="UP000012960">
    <property type="component" value="Unplaced"/>
</dbReference>
<comment type="similarity">
    <text evidence="1">Belongs to the leguminous lectin family.</text>
</comment>
<dbReference type="OrthoDB" id="2019747at2759"/>
<keyword evidence="3" id="KW-1133">Transmembrane helix</keyword>
<keyword evidence="3" id="KW-0812">Transmembrane</keyword>
<gene>
    <name evidence="5" type="ORF">GSMUA_307950.1</name>
</gene>
<dbReference type="PANTHER" id="PTHR32401">
    <property type="entry name" value="CONCANAVALIN A-LIKE LECTIN FAMILY PROTEIN"/>
    <property type="match status" value="1"/>
</dbReference>
<dbReference type="OMA" id="WKGGEVM"/>
<dbReference type="PANTHER" id="PTHR32401:SF16">
    <property type="entry name" value="CONCANAVALIN A-LIKE LECTIN FAMILY PROTEIN"/>
    <property type="match status" value="1"/>
</dbReference>
<accession>A0A804KSZ3</accession>
<dbReference type="InterPro" id="IPR050258">
    <property type="entry name" value="Leguminous_Lectin"/>
</dbReference>
<sequence length="350" mass="37720">MVSCRIFVMAMSPPSSTFTVVVVVLLFGVFLSGGRCEVRNKANDFCFSFDGSEKNRSFDSEFTLYGDAQMSGSAVRITRPANSSSGRIAHRKAIRFLGTKLGFSSFFSFSISPGDGGSLLSFFLESVEGDGFGLSTSLVAVRFGTSGNRSGSLIEIDVGGEALMTSSNLSDVGLLLNSGEKLRSWIDYDGESKRMEVRLSQAGDPRPTANCSIYCSINLSSLVWKEAVFVGISSWSGNSTETSSLYSWNFTVKRGAPYLMHSEPLNPNSFLVRPTESPPSVHRRKAYAWGVLMAMVSAAACGATLAFSAMFVWAALVARRPVSPVECPVEEDEHGKIVSAGEERLEGGKK</sequence>
<evidence type="ECO:0000256" key="1">
    <source>
        <dbReference type="ARBA" id="ARBA00007606"/>
    </source>
</evidence>
<dbReference type="Pfam" id="PF00139">
    <property type="entry name" value="Lectin_legB"/>
    <property type="match status" value="1"/>
</dbReference>
<dbReference type="Gramene" id="Ma10_t05640.1">
    <property type="protein sequence ID" value="Ma10_p05640.1"/>
    <property type="gene ID" value="Ma10_g05640"/>
</dbReference>
<evidence type="ECO:0000313" key="5">
    <source>
        <dbReference type="EMBL" id="CAG1852569.1"/>
    </source>
</evidence>
<protein>
    <submittedName>
        <fullName evidence="5">(wild Malaysian banana) hypothetical protein</fullName>
    </submittedName>
</protein>
<dbReference type="AlphaFoldDB" id="A0A804KSZ3"/>
<evidence type="ECO:0000313" key="7">
    <source>
        <dbReference type="Proteomes" id="UP000012960"/>
    </source>
</evidence>
<dbReference type="EMBL" id="HG996476">
    <property type="protein sequence ID" value="CAG1852569.1"/>
    <property type="molecule type" value="Genomic_DNA"/>
</dbReference>
<evidence type="ECO:0000256" key="2">
    <source>
        <dbReference type="ARBA" id="ARBA00022734"/>
    </source>
</evidence>
<evidence type="ECO:0000313" key="6">
    <source>
        <dbReference type="EnsemblPlants" id="Ma10_p05640.1"/>
    </source>
</evidence>
<evidence type="ECO:0000259" key="4">
    <source>
        <dbReference type="Pfam" id="PF00139"/>
    </source>
</evidence>
<feature type="transmembrane region" description="Helical" evidence="3">
    <location>
        <begin position="287"/>
        <end position="316"/>
    </location>
</feature>
<dbReference type="InParanoid" id="A0A804KSZ3"/>
<name>A0A804KSZ3_MUSAM</name>
<dbReference type="GO" id="GO:0030246">
    <property type="term" value="F:carbohydrate binding"/>
    <property type="evidence" value="ECO:0007669"/>
    <property type="project" value="UniProtKB-KW"/>
</dbReference>